<keyword evidence="2" id="KW-0547">Nucleotide-binding</keyword>
<reference evidence="6 7" key="1">
    <citation type="submission" date="2017-09" db="EMBL/GenBank/DDBJ databases">
        <authorList>
            <person name="Lee N."/>
            <person name="Cho B.-K."/>
        </authorList>
    </citation>
    <scope>NUCLEOTIDE SEQUENCE [LARGE SCALE GENOMIC DNA]</scope>
    <source>
        <strain evidence="6 7">ATCC 27476</strain>
    </source>
</reference>
<dbReference type="Proteomes" id="UP000325563">
    <property type="component" value="Chromosome"/>
</dbReference>
<keyword evidence="7" id="KW-1185">Reference proteome</keyword>
<evidence type="ECO:0000259" key="5">
    <source>
        <dbReference type="PROSITE" id="PS50893"/>
    </source>
</evidence>
<dbReference type="GO" id="GO:0005886">
    <property type="term" value="C:plasma membrane"/>
    <property type="evidence" value="ECO:0007669"/>
    <property type="project" value="TreeGrafter"/>
</dbReference>
<dbReference type="PANTHER" id="PTHR24220">
    <property type="entry name" value="IMPORT ATP-BINDING PROTEIN"/>
    <property type="match status" value="1"/>
</dbReference>
<feature type="compositionally biased region" description="Low complexity" evidence="4">
    <location>
        <begin position="238"/>
        <end position="247"/>
    </location>
</feature>
<dbReference type="GO" id="GO:0005524">
    <property type="term" value="F:ATP binding"/>
    <property type="evidence" value="ECO:0007669"/>
    <property type="project" value="UniProtKB-KW"/>
</dbReference>
<organism evidence="6 7">
    <name type="scientific">Streptomyces vinaceus</name>
    <dbReference type="NCBI Taxonomy" id="1960"/>
    <lineage>
        <taxon>Bacteria</taxon>
        <taxon>Bacillati</taxon>
        <taxon>Actinomycetota</taxon>
        <taxon>Actinomycetes</taxon>
        <taxon>Kitasatosporales</taxon>
        <taxon>Streptomycetaceae</taxon>
        <taxon>Streptomyces</taxon>
    </lineage>
</organism>
<feature type="domain" description="ABC transporter" evidence="5">
    <location>
        <begin position="15"/>
        <end position="250"/>
    </location>
</feature>
<dbReference type="SMART" id="SM00382">
    <property type="entry name" value="AAA"/>
    <property type="match status" value="1"/>
</dbReference>
<proteinExistence type="inferred from homology"/>
<dbReference type="Pfam" id="PF00005">
    <property type="entry name" value="ABC_tran"/>
    <property type="match status" value="1"/>
</dbReference>
<protein>
    <submittedName>
        <fullName evidence="6">ATP-binding cassette domain-containing protein</fullName>
    </submittedName>
</protein>
<evidence type="ECO:0000313" key="6">
    <source>
        <dbReference type="EMBL" id="QEV45227.1"/>
    </source>
</evidence>
<feature type="region of interest" description="Disordered" evidence="4">
    <location>
        <begin position="238"/>
        <end position="263"/>
    </location>
</feature>
<dbReference type="GO" id="GO:0016887">
    <property type="term" value="F:ATP hydrolysis activity"/>
    <property type="evidence" value="ECO:0007669"/>
    <property type="project" value="InterPro"/>
</dbReference>
<dbReference type="InterPro" id="IPR003439">
    <property type="entry name" value="ABC_transporter-like_ATP-bd"/>
</dbReference>
<evidence type="ECO:0000313" key="7">
    <source>
        <dbReference type="Proteomes" id="UP000325563"/>
    </source>
</evidence>
<evidence type="ECO:0000256" key="1">
    <source>
        <dbReference type="ARBA" id="ARBA00005417"/>
    </source>
</evidence>
<dbReference type="KEGG" id="svn:CP980_09235"/>
<evidence type="ECO:0000256" key="3">
    <source>
        <dbReference type="ARBA" id="ARBA00022840"/>
    </source>
</evidence>
<dbReference type="SUPFAM" id="SSF52540">
    <property type="entry name" value="P-loop containing nucleoside triphosphate hydrolases"/>
    <property type="match status" value="1"/>
</dbReference>
<sequence length="263" mass="27623">MVAPPDNAPPDNDVLWARSVHYSHGGSPGLIGVSVGVRQGEVLALTGPRGSGKTTLLRCLSGHLVPEQGEIWFNSVPVHTMGPVARERLRRDRFGWIGPDPQLLPELKVWENAALPLLVSGASHRTAKAAACEWLDRLDIGAFARKRPGALTRAESQRVALARALVKEPSVVFADEPTAPLHRAERALLLRTLTTAARSHGITVLLATHDEESAAVADRRVELLDGRPAAAAAAAADGALGANGADGPSDETPEGQAACSLSA</sequence>
<evidence type="ECO:0000256" key="2">
    <source>
        <dbReference type="ARBA" id="ARBA00022741"/>
    </source>
</evidence>
<gene>
    <name evidence="6" type="ORF">CP980_09235</name>
</gene>
<dbReference type="Gene3D" id="3.40.50.300">
    <property type="entry name" value="P-loop containing nucleotide triphosphate hydrolases"/>
    <property type="match status" value="1"/>
</dbReference>
<dbReference type="GeneID" id="95610749"/>
<comment type="similarity">
    <text evidence="1">Belongs to the ABC transporter superfamily.</text>
</comment>
<dbReference type="RefSeq" id="WP_150527952.1">
    <property type="nucleotide sequence ID" value="NZ_BNBW01000022.1"/>
</dbReference>
<dbReference type="InterPro" id="IPR003593">
    <property type="entry name" value="AAA+_ATPase"/>
</dbReference>
<dbReference type="PROSITE" id="PS50893">
    <property type="entry name" value="ABC_TRANSPORTER_2"/>
    <property type="match status" value="1"/>
</dbReference>
<dbReference type="PANTHER" id="PTHR24220:SF689">
    <property type="entry name" value="LIPOPROTEIN-RELEASING SYSTEM ATP-BINDING PROTEIN LOLD"/>
    <property type="match status" value="1"/>
</dbReference>
<dbReference type="InterPro" id="IPR027417">
    <property type="entry name" value="P-loop_NTPase"/>
</dbReference>
<keyword evidence="3 6" id="KW-0067">ATP-binding</keyword>
<dbReference type="EMBL" id="CP023692">
    <property type="protein sequence ID" value="QEV45227.1"/>
    <property type="molecule type" value="Genomic_DNA"/>
</dbReference>
<accession>A0A5J6J1X9</accession>
<evidence type="ECO:0000256" key="4">
    <source>
        <dbReference type="SAM" id="MobiDB-lite"/>
    </source>
</evidence>
<dbReference type="GO" id="GO:0022857">
    <property type="term" value="F:transmembrane transporter activity"/>
    <property type="evidence" value="ECO:0007669"/>
    <property type="project" value="TreeGrafter"/>
</dbReference>
<dbReference type="InterPro" id="IPR015854">
    <property type="entry name" value="ABC_transpr_LolD-like"/>
</dbReference>
<dbReference type="AlphaFoldDB" id="A0A5J6J1X9"/>
<name>A0A5J6J1X9_STRVI</name>